<name>A0AAP0NYB9_9MAGN</name>
<evidence type="ECO:0000313" key="9">
    <source>
        <dbReference type="Proteomes" id="UP001417504"/>
    </source>
</evidence>
<evidence type="ECO:0000313" key="8">
    <source>
        <dbReference type="EMBL" id="KAK9122919.1"/>
    </source>
</evidence>
<evidence type="ECO:0000256" key="7">
    <source>
        <dbReference type="RuleBase" id="RU368015"/>
    </source>
</evidence>
<dbReference type="Pfam" id="PF16913">
    <property type="entry name" value="PUNUT"/>
    <property type="match status" value="1"/>
</dbReference>
<evidence type="ECO:0000256" key="3">
    <source>
        <dbReference type="ARBA" id="ARBA00022448"/>
    </source>
</evidence>
<comment type="subcellular location">
    <subcellularLocation>
        <location evidence="1 7">Membrane</location>
        <topology evidence="1 7">Multi-pass membrane protein</topology>
    </subcellularLocation>
</comment>
<feature type="transmembrane region" description="Helical" evidence="7">
    <location>
        <begin position="308"/>
        <end position="327"/>
    </location>
</feature>
<sequence>MSMNIEGTGNGSVVFSDSTYGHQRSSLPLKLKLKSLIAKQWLLLVNSVVLAIGVVSGPLLIRLYFLHGGNRKWISAWLQSSGFPILVIPISVLYLSHRRRSSSSDKFFISPKFSLSGIVLGLLSGADNFMYALGLSFLPVSTSTLLVSTNLAFTAFFALFIARHRFTPYSLNAVLLMTLGSALLGIGQNNDRPVGVTDEQYSLGFIFTLGAAALLGFMYPCTEVAFTKVANNITYSSVLQFQFCNGFAATFFCTVGMIINKDFLAMTREAREFGLGESEYYLVLTSTAVAWQMSCIGTVGLIFCASSVFTGVFAATLLPMTTVAAVVVYHEKFSGEKGISLALCVWSFASYLYGSYRDSRKQSTETQIGV</sequence>
<feature type="transmembrane region" description="Helical" evidence="7">
    <location>
        <begin position="41"/>
        <end position="65"/>
    </location>
</feature>
<reference evidence="8 9" key="1">
    <citation type="submission" date="2024-01" db="EMBL/GenBank/DDBJ databases">
        <title>Genome assemblies of Stephania.</title>
        <authorList>
            <person name="Yang L."/>
        </authorList>
    </citation>
    <scope>NUCLEOTIDE SEQUENCE [LARGE SCALE GENOMIC DNA]</scope>
    <source>
        <strain evidence="8">QJT</strain>
        <tissue evidence="8">Leaf</tissue>
    </source>
</reference>
<comment type="caution">
    <text evidence="8">The sequence shown here is derived from an EMBL/GenBank/DDBJ whole genome shotgun (WGS) entry which is preliminary data.</text>
</comment>
<evidence type="ECO:0000256" key="2">
    <source>
        <dbReference type="ARBA" id="ARBA00006213"/>
    </source>
</evidence>
<keyword evidence="9" id="KW-1185">Reference proteome</keyword>
<organism evidence="8 9">
    <name type="scientific">Stephania japonica</name>
    <dbReference type="NCBI Taxonomy" id="461633"/>
    <lineage>
        <taxon>Eukaryota</taxon>
        <taxon>Viridiplantae</taxon>
        <taxon>Streptophyta</taxon>
        <taxon>Embryophyta</taxon>
        <taxon>Tracheophyta</taxon>
        <taxon>Spermatophyta</taxon>
        <taxon>Magnoliopsida</taxon>
        <taxon>Ranunculales</taxon>
        <taxon>Menispermaceae</taxon>
        <taxon>Menispermoideae</taxon>
        <taxon>Cissampelideae</taxon>
        <taxon>Stephania</taxon>
    </lineage>
</organism>
<dbReference type="PANTHER" id="PTHR31376">
    <property type="entry name" value="OS09G0467300 PROTEIN-RELATED"/>
    <property type="match status" value="1"/>
</dbReference>
<dbReference type="Proteomes" id="UP001417504">
    <property type="component" value="Unassembled WGS sequence"/>
</dbReference>
<proteinExistence type="inferred from homology"/>
<feature type="transmembrane region" description="Helical" evidence="7">
    <location>
        <begin position="169"/>
        <end position="188"/>
    </location>
</feature>
<dbReference type="InterPro" id="IPR037185">
    <property type="entry name" value="EmrE-like"/>
</dbReference>
<dbReference type="PANTHER" id="PTHR31376:SF105">
    <property type="entry name" value="PURINE PERMEASE-RELATED"/>
    <property type="match status" value="1"/>
</dbReference>
<evidence type="ECO:0000256" key="5">
    <source>
        <dbReference type="ARBA" id="ARBA00022989"/>
    </source>
</evidence>
<accession>A0AAP0NYB9</accession>
<feature type="transmembrane region" description="Helical" evidence="7">
    <location>
        <begin position="280"/>
        <end position="303"/>
    </location>
</feature>
<feature type="transmembrane region" description="Helical" evidence="7">
    <location>
        <begin position="144"/>
        <end position="162"/>
    </location>
</feature>
<keyword evidence="5 7" id="KW-1133">Transmembrane helix</keyword>
<dbReference type="AlphaFoldDB" id="A0AAP0NYB9"/>
<feature type="transmembrane region" description="Helical" evidence="7">
    <location>
        <begin position="117"/>
        <end position="138"/>
    </location>
</feature>
<comment type="similarity">
    <text evidence="2 7">Belongs to the purine permeases (TC 2.A.7.14) family.</text>
</comment>
<dbReference type="GO" id="GO:0015211">
    <property type="term" value="F:purine nucleoside transmembrane transporter activity"/>
    <property type="evidence" value="ECO:0007669"/>
    <property type="project" value="UniProtKB-UniRule"/>
</dbReference>
<evidence type="ECO:0000256" key="4">
    <source>
        <dbReference type="ARBA" id="ARBA00022692"/>
    </source>
</evidence>
<keyword evidence="6 7" id="KW-0472">Membrane</keyword>
<keyword evidence="4 7" id="KW-0812">Transmembrane</keyword>
<dbReference type="GO" id="GO:0005345">
    <property type="term" value="F:purine nucleobase transmembrane transporter activity"/>
    <property type="evidence" value="ECO:0007669"/>
    <property type="project" value="UniProtKB-UniRule"/>
</dbReference>
<feature type="transmembrane region" description="Helical" evidence="7">
    <location>
        <begin position="339"/>
        <end position="356"/>
    </location>
</feature>
<gene>
    <name evidence="8" type="ORF">Sjap_012521</name>
</gene>
<dbReference type="EMBL" id="JBBNAE010000005">
    <property type="protein sequence ID" value="KAK9122919.1"/>
    <property type="molecule type" value="Genomic_DNA"/>
</dbReference>
<dbReference type="SUPFAM" id="SSF103481">
    <property type="entry name" value="Multidrug resistance efflux transporter EmrE"/>
    <property type="match status" value="1"/>
</dbReference>
<evidence type="ECO:0000256" key="1">
    <source>
        <dbReference type="ARBA" id="ARBA00004141"/>
    </source>
</evidence>
<feature type="transmembrane region" description="Helical" evidence="7">
    <location>
        <begin position="239"/>
        <end position="260"/>
    </location>
</feature>
<dbReference type="GO" id="GO:0016020">
    <property type="term" value="C:membrane"/>
    <property type="evidence" value="ECO:0007669"/>
    <property type="project" value="UniProtKB-SubCell"/>
</dbReference>
<protein>
    <recommendedName>
        <fullName evidence="7">Probable purine permease</fullName>
    </recommendedName>
</protein>
<dbReference type="InterPro" id="IPR030182">
    <property type="entry name" value="PUP_plant"/>
</dbReference>
<feature type="transmembrane region" description="Helical" evidence="7">
    <location>
        <begin position="77"/>
        <end position="96"/>
    </location>
</feature>
<feature type="transmembrane region" description="Helical" evidence="7">
    <location>
        <begin position="200"/>
        <end position="219"/>
    </location>
</feature>
<keyword evidence="3 7" id="KW-0813">Transport</keyword>
<evidence type="ECO:0000256" key="6">
    <source>
        <dbReference type="ARBA" id="ARBA00023136"/>
    </source>
</evidence>